<evidence type="ECO:0000313" key="14">
    <source>
        <dbReference type="Proteomes" id="UP001149165"/>
    </source>
</evidence>
<dbReference type="OrthoDB" id="1658288at2759"/>
<dbReference type="AlphaFoldDB" id="A0A9W9K980"/>
<evidence type="ECO:0000256" key="6">
    <source>
        <dbReference type="ARBA" id="ARBA00023008"/>
    </source>
</evidence>
<organism evidence="13 14">
    <name type="scientific">Penicillium angulare</name>
    <dbReference type="NCBI Taxonomy" id="116970"/>
    <lineage>
        <taxon>Eukaryota</taxon>
        <taxon>Fungi</taxon>
        <taxon>Dikarya</taxon>
        <taxon>Ascomycota</taxon>
        <taxon>Pezizomycotina</taxon>
        <taxon>Eurotiomycetes</taxon>
        <taxon>Eurotiomycetidae</taxon>
        <taxon>Eurotiales</taxon>
        <taxon>Aspergillaceae</taxon>
        <taxon>Penicillium</taxon>
    </lineage>
</organism>
<proteinExistence type="inferred from homology"/>
<evidence type="ECO:0000256" key="7">
    <source>
        <dbReference type="ARBA" id="ARBA00023033"/>
    </source>
</evidence>
<comment type="cofactor">
    <cofactor evidence="1">
        <name>Cu(2+)</name>
        <dbReference type="ChEBI" id="CHEBI:29036"/>
    </cofactor>
</comment>
<dbReference type="Proteomes" id="UP001149165">
    <property type="component" value="Unassembled WGS sequence"/>
</dbReference>
<evidence type="ECO:0000313" key="13">
    <source>
        <dbReference type="EMBL" id="KAJ5097678.1"/>
    </source>
</evidence>
<keyword evidence="8" id="KW-0470">Melanin biosynthesis</keyword>
<evidence type="ECO:0000259" key="12">
    <source>
        <dbReference type="PROSITE" id="PS00497"/>
    </source>
</evidence>
<reference evidence="13" key="1">
    <citation type="submission" date="2022-11" db="EMBL/GenBank/DDBJ databases">
        <authorList>
            <person name="Petersen C."/>
        </authorList>
    </citation>
    <scope>NUCLEOTIDE SEQUENCE</scope>
    <source>
        <strain evidence="13">IBT 30069</strain>
    </source>
</reference>
<dbReference type="Gene3D" id="1.10.1280.10">
    <property type="entry name" value="Di-copper center containing domain from catechol oxidase"/>
    <property type="match status" value="1"/>
</dbReference>
<dbReference type="Gene3D" id="2.60.310.20">
    <property type="match status" value="1"/>
</dbReference>
<comment type="caution">
    <text evidence="13">The sequence shown here is derived from an EMBL/GenBank/DDBJ whole genome shotgun (WGS) entry which is preliminary data.</text>
</comment>
<name>A0A9W9K980_9EURO</name>
<gene>
    <name evidence="13" type="ORF">N7456_008399</name>
</gene>
<dbReference type="GO" id="GO:0046872">
    <property type="term" value="F:metal ion binding"/>
    <property type="evidence" value="ECO:0007669"/>
    <property type="project" value="UniProtKB-KW"/>
</dbReference>
<feature type="domain" description="Tyrosinase copper-binding" evidence="12">
    <location>
        <begin position="100"/>
        <end position="117"/>
    </location>
</feature>
<dbReference type="SUPFAM" id="SSF48056">
    <property type="entry name" value="Di-copper centre-containing domain"/>
    <property type="match status" value="1"/>
</dbReference>
<evidence type="ECO:0000256" key="1">
    <source>
        <dbReference type="ARBA" id="ARBA00001973"/>
    </source>
</evidence>
<keyword evidence="14" id="KW-1185">Reference proteome</keyword>
<dbReference type="PANTHER" id="PTHR11474:SF76">
    <property type="entry name" value="SHKT DOMAIN-CONTAINING PROTEIN"/>
    <property type="match status" value="1"/>
</dbReference>
<evidence type="ECO:0000256" key="3">
    <source>
        <dbReference type="ARBA" id="ARBA00011906"/>
    </source>
</evidence>
<reference evidence="13" key="2">
    <citation type="journal article" date="2023" name="IMA Fungus">
        <title>Comparative genomic study of the Penicillium genus elucidates a diverse pangenome and 15 lateral gene transfer events.</title>
        <authorList>
            <person name="Petersen C."/>
            <person name="Sorensen T."/>
            <person name="Nielsen M.R."/>
            <person name="Sondergaard T.E."/>
            <person name="Sorensen J.L."/>
            <person name="Fitzpatrick D.A."/>
            <person name="Frisvad J.C."/>
            <person name="Nielsen K.L."/>
        </authorList>
    </citation>
    <scope>NUCLEOTIDE SEQUENCE</scope>
    <source>
        <strain evidence="13">IBT 30069</strain>
    </source>
</reference>
<keyword evidence="6" id="KW-0186">Copper</keyword>
<keyword evidence="5" id="KW-0560">Oxidoreductase</keyword>
<evidence type="ECO:0000256" key="11">
    <source>
        <dbReference type="SAM" id="MobiDB-lite"/>
    </source>
</evidence>
<dbReference type="PROSITE" id="PS00497">
    <property type="entry name" value="TYROSINASE_1"/>
    <property type="match status" value="1"/>
</dbReference>
<evidence type="ECO:0000256" key="9">
    <source>
        <dbReference type="ARBA" id="ARBA00048233"/>
    </source>
</evidence>
<evidence type="ECO:0000256" key="8">
    <source>
        <dbReference type="ARBA" id="ARBA00023101"/>
    </source>
</evidence>
<keyword evidence="4" id="KW-0479">Metal-binding</keyword>
<accession>A0A9W9K980</accession>
<dbReference type="InterPro" id="IPR008922">
    <property type="entry name" value="Di-copper_centre_dom_sf"/>
</dbReference>
<dbReference type="Pfam" id="PF18132">
    <property type="entry name" value="Tyrosinase_C"/>
    <property type="match status" value="1"/>
</dbReference>
<dbReference type="EC" id="1.14.18.1" evidence="3"/>
<dbReference type="InterPro" id="IPR041640">
    <property type="entry name" value="Tyrosinase_C"/>
</dbReference>
<dbReference type="PANTHER" id="PTHR11474">
    <property type="entry name" value="TYROSINASE FAMILY MEMBER"/>
    <property type="match status" value="1"/>
</dbReference>
<comment type="catalytic activity">
    <reaction evidence="10">
        <text>L-tyrosine + O2 = L-dopaquinone + H2O</text>
        <dbReference type="Rhea" id="RHEA:18117"/>
        <dbReference type="ChEBI" id="CHEBI:15377"/>
        <dbReference type="ChEBI" id="CHEBI:15379"/>
        <dbReference type="ChEBI" id="CHEBI:57924"/>
        <dbReference type="ChEBI" id="CHEBI:58315"/>
        <dbReference type="EC" id="1.14.18.1"/>
    </reaction>
</comment>
<evidence type="ECO:0000256" key="10">
    <source>
        <dbReference type="ARBA" id="ARBA00048881"/>
    </source>
</evidence>
<dbReference type="PRINTS" id="PR00092">
    <property type="entry name" value="TYROSINASE"/>
</dbReference>
<sequence>MSACPEKTYPIQGIPYTPDPQGTPPARQELSRWSTSSDPEERRQVSLFIRALDELQRRNPIENQFSYFRIAGIHGAPGQGWDQAPDPQEEFKGTKGYCYHNSYLFPTWHRPYMVLYEQCLHEIMQEKVQSISDAAVRKEWEQAARNWRLPFWDWAIEQEDTKKLGLPTVASSGQISILRLDGTGEEQSFANPLLKFTNWAPDTNGTLVETPMGDERMGKFKIQFTGVKPPEEHRLDFSKPKATSRWANDQVDAEWINGYARNELVGEAISQHKYMNEPELNLTVKAVVSRLLSPQYFSSYLPFSSTQWASSHPTDSLSLEMIHNNIHEWTGGSGVRSDGSFTQGHMANVPVSSFDPIFWMHHWFSSLLLNVDRLLALFQYINSAWLEDEDLLQTPLQPFHRDEDKTVWTSQEAKDWEKLGYTYPELVGRPDPQQVSRNVQVKYGTPVKALQPSWQGLASCPGVNDDEFQDYIINVKYDRYALDGYPYKIKFFLHVDDQNDIPLGEVYNFSTPLNLGCGNCSTQKAQGVLSKAQVPITLHLHELVRERYSGIPSLRSFSYTPDEKPGLQPNFISNFLEGALIWTVTTNTGELVDLTQFSGLEVNVLTARASFDDTNVALYQPAQGLQDPVSAHTRKAMWCSAQVVSMEITLRCLLPPETTTKYRCNCKSQLA</sequence>
<dbReference type="EMBL" id="JAPQKH010000005">
    <property type="protein sequence ID" value="KAJ5097678.1"/>
    <property type="molecule type" value="Genomic_DNA"/>
</dbReference>
<comment type="similarity">
    <text evidence="2">Belongs to the tyrosinase family.</text>
</comment>
<comment type="catalytic activity">
    <reaction evidence="9">
        <text>2 L-dopa + O2 = 2 L-dopaquinone + 2 H2O</text>
        <dbReference type="Rhea" id="RHEA:34287"/>
        <dbReference type="ChEBI" id="CHEBI:15377"/>
        <dbReference type="ChEBI" id="CHEBI:15379"/>
        <dbReference type="ChEBI" id="CHEBI:57504"/>
        <dbReference type="ChEBI" id="CHEBI:57924"/>
        <dbReference type="EC" id="1.14.18.1"/>
    </reaction>
</comment>
<feature type="region of interest" description="Disordered" evidence="11">
    <location>
        <begin position="1"/>
        <end position="38"/>
    </location>
</feature>
<dbReference type="InterPro" id="IPR002227">
    <property type="entry name" value="Tyrosinase_Cu-bd"/>
</dbReference>
<evidence type="ECO:0000256" key="5">
    <source>
        <dbReference type="ARBA" id="ARBA00023002"/>
    </source>
</evidence>
<dbReference type="GO" id="GO:0004503">
    <property type="term" value="F:tyrosinase activity"/>
    <property type="evidence" value="ECO:0007669"/>
    <property type="project" value="UniProtKB-EC"/>
</dbReference>
<protein>
    <recommendedName>
        <fullName evidence="3">tyrosinase</fullName>
        <ecNumber evidence="3">1.14.18.1</ecNumber>
    </recommendedName>
</protein>
<evidence type="ECO:0000256" key="4">
    <source>
        <dbReference type="ARBA" id="ARBA00022723"/>
    </source>
</evidence>
<dbReference type="InterPro" id="IPR050316">
    <property type="entry name" value="Tyrosinase/Hemocyanin"/>
</dbReference>
<evidence type="ECO:0000256" key="2">
    <source>
        <dbReference type="ARBA" id="ARBA00009928"/>
    </source>
</evidence>
<dbReference type="GO" id="GO:0042438">
    <property type="term" value="P:melanin biosynthetic process"/>
    <property type="evidence" value="ECO:0007669"/>
    <property type="project" value="UniProtKB-KW"/>
</dbReference>
<dbReference type="Pfam" id="PF00264">
    <property type="entry name" value="Tyrosinase"/>
    <property type="match status" value="1"/>
</dbReference>
<keyword evidence="7" id="KW-0503">Monooxygenase</keyword>